<dbReference type="EMBL" id="UINC01085150">
    <property type="protein sequence ID" value="SVC32419.1"/>
    <property type="molecule type" value="Genomic_DNA"/>
</dbReference>
<dbReference type="Gene3D" id="3.40.30.10">
    <property type="entry name" value="Glutaredoxin"/>
    <property type="match status" value="1"/>
</dbReference>
<feature type="non-terminal residue" evidence="1">
    <location>
        <position position="1"/>
    </location>
</feature>
<accession>A0A382L723</accession>
<evidence type="ECO:0008006" key="2">
    <source>
        <dbReference type="Google" id="ProtNLM"/>
    </source>
</evidence>
<dbReference type="AlphaFoldDB" id="A0A382L723"/>
<dbReference type="SUPFAM" id="SSF52833">
    <property type="entry name" value="Thioredoxin-like"/>
    <property type="match status" value="1"/>
</dbReference>
<reference evidence="1" key="1">
    <citation type="submission" date="2018-05" db="EMBL/GenBank/DDBJ databases">
        <authorList>
            <person name="Lanie J.A."/>
            <person name="Ng W.-L."/>
            <person name="Kazmierczak K.M."/>
            <person name="Andrzejewski T.M."/>
            <person name="Davidsen T.M."/>
            <person name="Wayne K.J."/>
            <person name="Tettelin H."/>
            <person name="Glass J.I."/>
            <person name="Rusch D."/>
            <person name="Podicherti R."/>
            <person name="Tsui H.-C.T."/>
            <person name="Winkler M.E."/>
        </authorList>
    </citation>
    <scope>NUCLEOTIDE SEQUENCE</scope>
</reference>
<organism evidence="1">
    <name type="scientific">marine metagenome</name>
    <dbReference type="NCBI Taxonomy" id="408172"/>
    <lineage>
        <taxon>unclassified sequences</taxon>
        <taxon>metagenomes</taxon>
        <taxon>ecological metagenomes</taxon>
    </lineage>
</organism>
<sequence>PVAVVYPDDVWYQYIDEEDVDEIIESHLMGGKEVERLIIK</sequence>
<dbReference type="CDD" id="cd02980">
    <property type="entry name" value="TRX_Fd_family"/>
    <property type="match status" value="1"/>
</dbReference>
<protein>
    <recommendedName>
        <fullName evidence="2">Ferredoxin</fullName>
    </recommendedName>
</protein>
<dbReference type="InterPro" id="IPR036249">
    <property type="entry name" value="Thioredoxin-like_sf"/>
</dbReference>
<name>A0A382L723_9ZZZZ</name>
<evidence type="ECO:0000313" key="1">
    <source>
        <dbReference type="EMBL" id="SVC32419.1"/>
    </source>
</evidence>
<proteinExistence type="predicted"/>
<gene>
    <name evidence="1" type="ORF">METZ01_LOCUS285273</name>
</gene>